<comment type="subcellular location">
    <subcellularLocation>
        <location evidence="1">Membrane</location>
    </subcellularLocation>
</comment>
<dbReference type="RefSeq" id="WP_344156252.1">
    <property type="nucleotide sequence ID" value="NZ_BAAAQR010000014.1"/>
</dbReference>
<evidence type="ECO:0000313" key="4">
    <source>
        <dbReference type="EMBL" id="GAA2153692.1"/>
    </source>
</evidence>
<dbReference type="PANTHER" id="PTHR37042:SF4">
    <property type="entry name" value="OUTER MEMBRANE PROTEIN RV1973"/>
    <property type="match status" value="1"/>
</dbReference>
<name>A0ABP5LZ74_9ACTN</name>
<proteinExistence type="predicted"/>
<reference evidence="5" key="1">
    <citation type="journal article" date="2019" name="Int. J. Syst. Evol. Microbiol.">
        <title>The Global Catalogue of Microorganisms (GCM) 10K type strain sequencing project: providing services to taxonomists for standard genome sequencing and annotation.</title>
        <authorList>
            <consortium name="The Broad Institute Genomics Platform"/>
            <consortium name="The Broad Institute Genome Sequencing Center for Infectious Disease"/>
            <person name="Wu L."/>
            <person name="Ma J."/>
        </authorList>
    </citation>
    <scope>NUCLEOTIDE SEQUENCE [LARGE SCALE GENOMIC DNA]</scope>
    <source>
        <strain evidence="5">JCM 16022</strain>
    </source>
</reference>
<dbReference type="PROSITE" id="PS51257">
    <property type="entry name" value="PROKAR_LIPOPROTEIN"/>
    <property type="match status" value="1"/>
</dbReference>
<comment type="caution">
    <text evidence="4">The sequence shown here is derived from an EMBL/GenBank/DDBJ whole genome shotgun (WGS) entry which is preliminary data.</text>
</comment>
<keyword evidence="3" id="KW-0812">Transmembrane</keyword>
<dbReference type="Proteomes" id="UP001501771">
    <property type="component" value="Unassembled WGS sequence"/>
</dbReference>
<keyword evidence="5" id="KW-1185">Reference proteome</keyword>
<feature type="transmembrane region" description="Helical" evidence="3">
    <location>
        <begin position="13"/>
        <end position="34"/>
    </location>
</feature>
<keyword evidence="2 3" id="KW-0472">Membrane</keyword>
<dbReference type="EMBL" id="BAAAQR010000014">
    <property type="protein sequence ID" value="GAA2153692.1"/>
    <property type="molecule type" value="Genomic_DNA"/>
</dbReference>
<evidence type="ECO:0000256" key="3">
    <source>
        <dbReference type="SAM" id="Phobius"/>
    </source>
</evidence>
<evidence type="ECO:0000256" key="2">
    <source>
        <dbReference type="ARBA" id="ARBA00023136"/>
    </source>
</evidence>
<evidence type="ECO:0000256" key="1">
    <source>
        <dbReference type="ARBA" id="ARBA00004370"/>
    </source>
</evidence>
<evidence type="ECO:0000313" key="5">
    <source>
        <dbReference type="Proteomes" id="UP001501771"/>
    </source>
</evidence>
<keyword evidence="3" id="KW-1133">Transmembrane helix</keyword>
<sequence>MTPEARTHTRLNLALYVVVLLVACACVAGGVNVYRTHGQRADAAVEQERYGDVLAAAETEAEAFINIRYDDAEGSIDKVARGATGQFRKQYDTSTKDVVKVLRQNRSVMDGKVVWAGVVDVDQDSATVIAATSGTVANVQTGNKPVARNFRLKLDLVRSGDRWLTTNLEFVG</sequence>
<dbReference type="PANTHER" id="PTHR37042">
    <property type="entry name" value="OUTER MEMBRANE PROTEIN RV1973"/>
    <property type="match status" value="1"/>
</dbReference>
<evidence type="ECO:0008006" key="6">
    <source>
        <dbReference type="Google" id="ProtNLM"/>
    </source>
</evidence>
<protein>
    <recommendedName>
        <fullName evidence="6">Mce-associated membrane protein</fullName>
    </recommendedName>
</protein>
<accession>A0ABP5LZ74</accession>
<gene>
    <name evidence="4" type="ORF">GCM10009844_38450</name>
</gene>
<organism evidence="4 5">
    <name type="scientific">Nocardioides koreensis</name>
    <dbReference type="NCBI Taxonomy" id="433651"/>
    <lineage>
        <taxon>Bacteria</taxon>
        <taxon>Bacillati</taxon>
        <taxon>Actinomycetota</taxon>
        <taxon>Actinomycetes</taxon>
        <taxon>Propionibacteriales</taxon>
        <taxon>Nocardioidaceae</taxon>
        <taxon>Nocardioides</taxon>
    </lineage>
</organism>